<protein>
    <submittedName>
        <fullName evidence="3">Uncharacterized protein</fullName>
    </submittedName>
</protein>
<dbReference type="EMBL" id="LPAD01000059">
    <property type="protein sequence ID" value="KVN85793.1"/>
    <property type="molecule type" value="Genomic_DNA"/>
</dbReference>
<feature type="region of interest" description="Disordered" evidence="1">
    <location>
        <begin position="1"/>
        <end position="21"/>
    </location>
</feature>
<proteinExistence type="predicted"/>
<name>A0A106QUA6_9BURK</name>
<dbReference type="AlphaFoldDB" id="A0A106QUA6"/>
<dbReference type="EMBL" id="LPIX01000105">
    <property type="protein sequence ID" value="KWD92719.1"/>
    <property type="molecule type" value="Genomic_DNA"/>
</dbReference>
<dbReference type="Proteomes" id="UP000057910">
    <property type="component" value="Unassembled WGS sequence"/>
</dbReference>
<evidence type="ECO:0000313" key="2">
    <source>
        <dbReference type="EMBL" id="KVN85793.1"/>
    </source>
</evidence>
<evidence type="ECO:0000313" key="4">
    <source>
        <dbReference type="Proteomes" id="UP000057910"/>
    </source>
</evidence>
<evidence type="ECO:0000313" key="3">
    <source>
        <dbReference type="EMBL" id="KWD92719.1"/>
    </source>
</evidence>
<evidence type="ECO:0000256" key="1">
    <source>
        <dbReference type="SAM" id="MobiDB-lite"/>
    </source>
</evidence>
<organism evidence="3 5">
    <name type="scientific">Burkholderia ubonensis</name>
    <dbReference type="NCBI Taxonomy" id="101571"/>
    <lineage>
        <taxon>Bacteria</taxon>
        <taxon>Pseudomonadati</taxon>
        <taxon>Pseudomonadota</taxon>
        <taxon>Betaproteobacteria</taxon>
        <taxon>Burkholderiales</taxon>
        <taxon>Burkholderiaceae</taxon>
        <taxon>Burkholderia</taxon>
        <taxon>Burkholderia cepacia complex</taxon>
    </lineage>
</organism>
<evidence type="ECO:0000313" key="5">
    <source>
        <dbReference type="Proteomes" id="UP000062998"/>
    </source>
</evidence>
<comment type="caution">
    <text evidence="3">The sequence shown here is derived from an EMBL/GenBank/DDBJ whole genome shotgun (WGS) entry which is preliminary data.</text>
</comment>
<dbReference type="Proteomes" id="UP000062998">
    <property type="component" value="Unassembled WGS sequence"/>
</dbReference>
<reference evidence="4 5" key="1">
    <citation type="submission" date="2015-11" db="EMBL/GenBank/DDBJ databases">
        <title>Expanding the genomic diversity of Burkholderia species for the development of highly accurate diagnostics.</title>
        <authorList>
            <person name="Sahl J."/>
            <person name="Keim P."/>
            <person name="Wagner D."/>
        </authorList>
    </citation>
    <scope>NUCLEOTIDE SEQUENCE [LARGE SCALE GENOMIC DNA]</scope>
    <source>
        <strain evidence="2 4">MSMB1585WGS</strain>
        <strain evidence="3 5">MSMB2167WGS</strain>
    </source>
</reference>
<gene>
    <name evidence="2" type="ORF">WJ68_12350</name>
    <name evidence="3" type="ORF">WL73_28015</name>
</gene>
<accession>A0A106QUA6</accession>
<sequence length="315" mass="33281">MPSAPAGSAVPSERPAPVVKASEDAASAVKASDDGAPAWTLLPVTLQFTGVTPNSSLNFTFTTVGASWSLGAFSGDSVGFSYNVAPASADSASCIQQIEFNNAVLTIRTGNTGQSSSQTSYAFTLTLFLRVRPGVDYVQGYCTLNNEAVVIATIGTQGPVKWRNGRISAVLATHGFRYRPVSVTVKGARPGNKIDVIVSTKTGLGRVVWSLGPEFVESNGVLLASQQGLLPLSSLSYGTDTLSFITSMPDNAGNTYGSSEQPLEIYLNAYITWLPVDLNYVYLRTTCDNSISVLAQVNSRQPQLVSQTNTVFTLG</sequence>